<dbReference type="OrthoDB" id="9989112at2759"/>
<dbReference type="PRINTS" id="PR00449">
    <property type="entry name" value="RASTRNSFRMNG"/>
</dbReference>
<dbReference type="InterPro" id="IPR001806">
    <property type="entry name" value="Small_GTPase"/>
</dbReference>
<keyword evidence="4" id="KW-0449">Lipoprotein</keyword>
<dbReference type="EMBL" id="MU826362">
    <property type="protein sequence ID" value="KAJ7378860.1"/>
    <property type="molecule type" value="Genomic_DNA"/>
</dbReference>
<dbReference type="PROSITE" id="PS51421">
    <property type="entry name" value="RAS"/>
    <property type="match status" value="1"/>
</dbReference>
<dbReference type="GO" id="GO:0003924">
    <property type="term" value="F:GTPase activity"/>
    <property type="evidence" value="ECO:0007669"/>
    <property type="project" value="InterPro"/>
</dbReference>
<keyword evidence="3" id="KW-0342">GTP-binding</keyword>
<keyword evidence="2" id="KW-0547">Nucleotide-binding</keyword>
<dbReference type="CDD" id="cd00154">
    <property type="entry name" value="Rab"/>
    <property type="match status" value="1"/>
</dbReference>
<evidence type="ECO:0000256" key="3">
    <source>
        <dbReference type="ARBA" id="ARBA00023134"/>
    </source>
</evidence>
<dbReference type="SMART" id="SM00174">
    <property type="entry name" value="RHO"/>
    <property type="match status" value="1"/>
</dbReference>
<evidence type="ECO:0000313" key="6">
    <source>
        <dbReference type="EMBL" id="KAJ7378860.1"/>
    </source>
</evidence>
<dbReference type="PROSITE" id="PS51419">
    <property type="entry name" value="RAB"/>
    <property type="match status" value="1"/>
</dbReference>
<evidence type="ECO:0000313" key="7">
    <source>
        <dbReference type="Proteomes" id="UP001163046"/>
    </source>
</evidence>
<reference evidence="6" key="1">
    <citation type="submission" date="2023-01" db="EMBL/GenBank/DDBJ databases">
        <title>Genome assembly of the deep-sea coral Lophelia pertusa.</title>
        <authorList>
            <person name="Herrera S."/>
            <person name="Cordes E."/>
        </authorList>
    </citation>
    <scope>NUCLEOTIDE SEQUENCE</scope>
    <source>
        <strain evidence="6">USNM1676648</strain>
        <tissue evidence="6">Polyp</tissue>
    </source>
</reference>
<comment type="similarity">
    <text evidence="1">Belongs to the small GTPase superfamily. Rab family.</text>
</comment>
<dbReference type="NCBIfam" id="TIGR00231">
    <property type="entry name" value="small_GTP"/>
    <property type="match status" value="1"/>
</dbReference>
<dbReference type="InterPro" id="IPR005225">
    <property type="entry name" value="Small_GTP-bd"/>
</dbReference>
<name>A0A9W9ZCD0_9CNID</name>
<dbReference type="InterPro" id="IPR027417">
    <property type="entry name" value="P-loop_NTPase"/>
</dbReference>
<comment type="caution">
    <text evidence="6">The sequence shown here is derived from an EMBL/GenBank/DDBJ whole genome shotgun (WGS) entry which is preliminary data.</text>
</comment>
<evidence type="ECO:0000256" key="5">
    <source>
        <dbReference type="ARBA" id="ARBA00023289"/>
    </source>
</evidence>
<gene>
    <name evidence="6" type="ORF">OS493_020462</name>
</gene>
<dbReference type="InterPro" id="IPR050305">
    <property type="entry name" value="Small_GTPase_Rab"/>
</dbReference>
<dbReference type="SUPFAM" id="SSF52540">
    <property type="entry name" value="P-loop containing nucleoside triphosphate hydrolases"/>
    <property type="match status" value="1"/>
</dbReference>
<evidence type="ECO:0000256" key="4">
    <source>
        <dbReference type="ARBA" id="ARBA00023288"/>
    </source>
</evidence>
<dbReference type="PANTHER" id="PTHR47980">
    <property type="entry name" value="LD44762P"/>
    <property type="match status" value="1"/>
</dbReference>
<dbReference type="Gene3D" id="3.40.50.300">
    <property type="entry name" value="P-loop containing nucleotide triphosphate hydrolases"/>
    <property type="match status" value="1"/>
</dbReference>
<dbReference type="GO" id="GO:0005525">
    <property type="term" value="F:GTP binding"/>
    <property type="evidence" value="ECO:0007669"/>
    <property type="project" value="UniProtKB-KW"/>
</dbReference>
<keyword evidence="5" id="KW-0636">Prenylation</keyword>
<dbReference type="AlphaFoldDB" id="A0A9W9ZCD0"/>
<dbReference type="SMART" id="SM00173">
    <property type="entry name" value="RAS"/>
    <property type="match status" value="1"/>
</dbReference>
<accession>A0A9W9ZCD0</accession>
<keyword evidence="7" id="KW-1185">Reference proteome</keyword>
<sequence length="133" mass="15629">MPSSSLRRFRPQRSLPEHDWRRFQNKTYQTRWEKDRLQVWDTAGQERFKTITSSYYRGAHGVMIVYDIARKETFTNLNKWLNEVETYANEGVLMILVGNKTDLNSHRQVSAESGAEWAALNDMPFIETSAKIL</sequence>
<dbReference type="Proteomes" id="UP001163046">
    <property type="component" value="Unassembled WGS sequence"/>
</dbReference>
<organism evidence="6 7">
    <name type="scientific">Desmophyllum pertusum</name>
    <dbReference type="NCBI Taxonomy" id="174260"/>
    <lineage>
        <taxon>Eukaryota</taxon>
        <taxon>Metazoa</taxon>
        <taxon>Cnidaria</taxon>
        <taxon>Anthozoa</taxon>
        <taxon>Hexacorallia</taxon>
        <taxon>Scleractinia</taxon>
        <taxon>Caryophylliina</taxon>
        <taxon>Caryophylliidae</taxon>
        <taxon>Desmophyllum</taxon>
    </lineage>
</organism>
<dbReference type="SMART" id="SM00175">
    <property type="entry name" value="RAB"/>
    <property type="match status" value="1"/>
</dbReference>
<dbReference type="FunFam" id="3.40.50.300:FF:001447">
    <property type="entry name" value="Ras-related protein Rab-1B"/>
    <property type="match status" value="1"/>
</dbReference>
<dbReference type="Pfam" id="PF00071">
    <property type="entry name" value="Ras"/>
    <property type="match status" value="1"/>
</dbReference>
<evidence type="ECO:0000256" key="1">
    <source>
        <dbReference type="ARBA" id="ARBA00006270"/>
    </source>
</evidence>
<evidence type="ECO:0000256" key="2">
    <source>
        <dbReference type="ARBA" id="ARBA00022741"/>
    </source>
</evidence>
<protein>
    <submittedName>
        <fullName evidence="6">Uncharacterized protein</fullName>
    </submittedName>
</protein>
<proteinExistence type="inferred from homology"/>